<feature type="domain" description="PEX14-like helix-turn-helix" evidence="3">
    <location>
        <begin position="48"/>
        <end position="111"/>
    </location>
</feature>
<dbReference type="HOGENOM" id="CLU_070882_2_0_1"/>
<evidence type="ECO:0000256" key="1">
    <source>
        <dbReference type="SAM" id="MobiDB-lite"/>
    </source>
</evidence>
<evidence type="ECO:0000313" key="4">
    <source>
        <dbReference type="EMBL" id="EPE36230.1"/>
    </source>
</evidence>
<dbReference type="OrthoDB" id="9936937at2759"/>
<accession>S3DEQ6</accession>
<dbReference type="EMBL" id="KE145353">
    <property type="protein sequence ID" value="EPE36230.1"/>
    <property type="molecule type" value="Genomic_DNA"/>
</dbReference>
<dbReference type="eggNOG" id="ENOG502S7YV">
    <property type="taxonomic scope" value="Eukaryota"/>
</dbReference>
<dbReference type="GeneID" id="19464622"/>
<dbReference type="PANTHER" id="PTHR36855:SF1">
    <property type="entry name" value="PEROXISOME MEMBRANE ANCHOR PROTEIN PEX14P N-TERMINAL DOMAIN-CONTAINING PROTEIN"/>
    <property type="match status" value="1"/>
</dbReference>
<dbReference type="Proteomes" id="UP000016922">
    <property type="component" value="Unassembled WGS sequence"/>
</dbReference>
<proteinExistence type="predicted"/>
<dbReference type="InterPro" id="IPR040554">
    <property type="entry name" value="KPWE_PEX14_dom"/>
</dbReference>
<dbReference type="KEGG" id="glz:GLAREA_05568"/>
<name>S3DEQ6_GLAL2</name>
<sequence length="301" mass="33361">MPDAQFLTSALLYALHPPTEAVVITTRQVDGIAMASQKLSREDYGDDTIYHQLETYDWEKDKEFQGGLSAILGPNPSPNQIQDLTIRAQCFYFSRKRAIQIDYNSYKTYLINKYPQIYQSNPDNGATSTSHAFDRPVKDMTPVDRHPSSSSTQSSPANMAVETNTSHPEAPFVSPSEVSLPPRSAADQPEHKENQPTSIPSLNPTAPDAAPYPQTFADIVAMITSGEEIPGIRDIPDVVYPISMAAKPTAPRRRKPWEKDIPDDVILNGMKEGTFGDQRDKHIVQELPEEDMPHNGPSVAV</sequence>
<dbReference type="RefSeq" id="XP_008077048.1">
    <property type="nucleotide sequence ID" value="XM_008078857.1"/>
</dbReference>
<feature type="domain" description="Peroxisomal membrane protein PEX14-like KPWE" evidence="2">
    <location>
        <begin position="211"/>
        <end position="259"/>
    </location>
</feature>
<feature type="region of interest" description="Disordered" evidence="1">
    <location>
        <begin position="251"/>
        <end position="278"/>
    </location>
</feature>
<feature type="compositionally biased region" description="Basic and acidic residues" evidence="1">
    <location>
        <begin position="132"/>
        <end position="147"/>
    </location>
</feature>
<protein>
    <submittedName>
        <fullName evidence="4">Uncharacterized protein</fullName>
    </submittedName>
</protein>
<keyword evidence="5" id="KW-1185">Reference proteome</keyword>
<evidence type="ECO:0000259" key="2">
    <source>
        <dbReference type="Pfam" id="PF17733"/>
    </source>
</evidence>
<organism evidence="4 5">
    <name type="scientific">Glarea lozoyensis (strain ATCC 20868 / MF5171)</name>
    <dbReference type="NCBI Taxonomy" id="1116229"/>
    <lineage>
        <taxon>Eukaryota</taxon>
        <taxon>Fungi</taxon>
        <taxon>Dikarya</taxon>
        <taxon>Ascomycota</taxon>
        <taxon>Pezizomycotina</taxon>
        <taxon>Leotiomycetes</taxon>
        <taxon>Helotiales</taxon>
        <taxon>Helotiaceae</taxon>
        <taxon>Glarea</taxon>
    </lineage>
</organism>
<evidence type="ECO:0000313" key="5">
    <source>
        <dbReference type="Proteomes" id="UP000016922"/>
    </source>
</evidence>
<gene>
    <name evidence="4" type="ORF">GLAREA_05568</name>
</gene>
<reference evidence="4 5" key="1">
    <citation type="journal article" date="2013" name="BMC Genomics">
        <title>Genomics-driven discovery of the pneumocandin biosynthetic gene cluster in the fungus Glarea lozoyensis.</title>
        <authorList>
            <person name="Chen L."/>
            <person name="Yue Q."/>
            <person name="Zhang X."/>
            <person name="Xiang M."/>
            <person name="Wang C."/>
            <person name="Li S."/>
            <person name="Che Y."/>
            <person name="Ortiz-Lopez F.J."/>
            <person name="Bills G.F."/>
            <person name="Liu X."/>
            <person name="An Z."/>
        </authorList>
    </citation>
    <scope>NUCLEOTIDE SEQUENCE [LARGE SCALE GENOMIC DNA]</scope>
    <source>
        <strain evidence="5">ATCC 20868 / MF5171</strain>
    </source>
</reference>
<dbReference type="STRING" id="1116229.S3DEQ6"/>
<dbReference type="Pfam" id="PF17733">
    <property type="entry name" value="KPWE_dom"/>
    <property type="match status" value="1"/>
</dbReference>
<dbReference type="AlphaFoldDB" id="S3DEQ6"/>
<dbReference type="InterPro" id="IPR058841">
    <property type="entry name" value="HTH_76"/>
</dbReference>
<dbReference type="OMA" id="EPAYPIG"/>
<feature type="compositionally biased region" description="Polar residues" evidence="1">
    <location>
        <begin position="121"/>
        <end position="131"/>
    </location>
</feature>
<dbReference type="Pfam" id="PF25871">
    <property type="entry name" value="HTH_76"/>
    <property type="match status" value="1"/>
</dbReference>
<evidence type="ECO:0000259" key="3">
    <source>
        <dbReference type="Pfam" id="PF25871"/>
    </source>
</evidence>
<feature type="region of interest" description="Disordered" evidence="1">
    <location>
        <begin position="121"/>
        <end position="211"/>
    </location>
</feature>
<dbReference type="PANTHER" id="PTHR36855">
    <property type="entry name" value="CHROMOSOME 10, WHOLE GENOME SHOTGUN SEQUENCE"/>
    <property type="match status" value="1"/>
</dbReference>
<feature type="compositionally biased region" description="Polar residues" evidence="1">
    <location>
        <begin position="195"/>
        <end position="204"/>
    </location>
</feature>